<dbReference type="SUPFAM" id="SSF55729">
    <property type="entry name" value="Acyl-CoA N-acyltransferases (Nat)"/>
    <property type="match status" value="1"/>
</dbReference>
<keyword evidence="2" id="KW-0012">Acyltransferase</keyword>
<feature type="domain" description="N-acetyltransferase" evidence="3">
    <location>
        <begin position="3"/>
        <end position="135"/>
    </location>
</feature>
<dbReference type="InterPro" id="IPR045039">
    <property type="entry name" value="NSI-like"/>
</dbReference>
<accession>A0ABV5KVN1</accession>
<proteinExistence type="predicted"/>
<dbReference type="PROSITE" id="PS51186">
    <property type="entry name" value="GNAT"/>
    <property type="match status" value="1"/>
</dbReference>
<comment type="caution">
    <text evidence="4">The sequence shown here is derived from an EMBL/GenBank/DDBJ whole genome shotgun (WGS) entry which is preliminary data.</text>
</comment>
<dbReference type="EMBL" id="JBHMDO010000041">
    <property type="protein sequence ID" value="MFB9329269.1"/>
    <property type="molecule type" value="Genomic_DNA"/>
</dbReference>
<gene>
    <name evidence="4" type="ORF">ACFFSY_25310</name>
</gene>
<name>A0ABV5KVN1_9BACL</name>
<evidence type="ECO:0000259" key="3">
    <source>
        <dbReference type="PROSITE" id="PS51186"/>
    </source>
</evidence>
<dbReference type="PANTHER" id="PTHR43626">
    <property type="entry name" value="ACYL-COA N-ACYLTRANSFERASE"/>
    <property type="match status" value="1"/>
</dbReference>
<evidence type="ECO:0000256" key="1">
    <source>
        <dbReference type="ARBA" id="ARBA00022679"/>
    </source>
</evidence>
<dbReference type="Gene3D" id="3.40.630.30">
    <property type="match status" value="1"/>
</dbReference>
<dbReference type="InterPro" id="IPR016181">
    <property type="entry name" value="Acyl_CoA_acyltransferase"/>
</dbReference>
<dbReference type="Proteomes" id="UP001589747">
    <property type="component" value="Unassembled WGS sequence"/>
</dbReference>
<evidence type="ECO:0000256" key="2">
    <source>
        <dbReference type="ARBA" id="ARBA00023315"/>
    </source>
</evidence>
<evidence type="ECO:0000313" key="4">
    <source>
        <dbReference type="EMBL" id="MFB9329269.1"/>
    </source>
</evidence>
<dbReference type="RefSeq" id="WP_377499379.1">
    <property type="nucleotide sequence ID" value="NZ_JBHMDO010000041.1"/>
</dbReference>
<organism evidence="4 5">
    <name type="scientific">Paenibacillus aurantiacus</name>
    <dbReference type="NCBI Taxonomy" id="1936118"/>
    <lineage>
        <taxon>Bacteria</taxon>
        <taxon>Bacillati</taxon>
        <taxon>Bacillota</taxon>
        <taxon>Bacilli</taxon>
        <taxon>Bacillales</taxon>
        <taxon>Paenibacillaceae</taxon>
        <taxon>Paenibacillus</taxon>
    </lineage>
</organism>
<sequence>MHITNRSALPNKQDYFDLYQTTGWNKRGVWTADILHEALKNSWHVVSLYDGEHLVASGRLVSDGFIQCLICDMIVLPAYQNRGLGRKVLNELLEHCRASGIRWVQLSCAKGKKGFYERFGFQERPSDAPGMQLFL</sequence>
<dbReference type="CDD" id="cd04301">
    <property type="entry name" value="NAT_SF"/>
    <property type="match status" value="1"/>
</dbReference>
<keyword evidence="5" id="KW-1185">Reference proteome</keyword>
<dbReference type="InterPro" id="IPR000182">
    <property type="entry name" value="GNAT_dom"/>
</dbReference>
<reference evidence="4 5" key="1">
    <citation type="submission" date="2024-09" db="EMBL/GenBank/DDBJ databases">
        <authorList>
            <person name="Sun Q."/>
            <person name="Mori K."/>
        </authorList>
    </citation>
    <scope>NUCLEOTIDE SEQUENCE [LARGE SCALE GENOMIC DNA]</scope>
    <source>
        <strain evidence="4 5">TISTR 2452</strain>
    </source>
</reference>
<keyword evidence="1" id="KW-0808">Transferase</keyword>
<dbReference type="PANTHER" id="PTHR43626:SF4">
    <property type="entry name" value="GCN5-RELATED N-ACETYLTRANSFERASE 2, CHLOROPLASTIC"/>
    <property type="match status" value="1"/>
</dbReference>
<evidence type="ECO:0000313" key="5">
    <source>
        <dbReference type="Proteomes" id="UP001589747"/>
    </source>
</evidence>
<dbReference type="Pfam" id="PF00583">
    <property type="entry name" value="Acetyltransf_1"/>
    <property type="match status" value="1"/>
</dbReference>
<protein>
    <submittedName>
        <fullName evidence="4">GNAT family N-acetyltransferase</fullName>
    </submittedName>
</protein>